<keyword evidence="3" id="KW-1185">Reference proteome</keyword>
<feature type="chain" id="PRO_5046439224" evidence="1">
    <location>
        <begin position="25"/>
        <end position="440"/>
    </location>
</feature>
<dbReference type="PANTHER" id="PTHR43649:SF12">
    <property type="entry name" value="DIACETYLCHITOBIOSE BINDING PROTEIN DASA"/>
    <property type="match status" value="1"/>
</dbReference>
<protein>
    <submittedName>
        <fullName evidence="2">ABC transporter substrate-binding protein</fullName>
    </submittedName>
</protein>
<feature type="signal peptide" evidence="1">
    <location>
        <begin position="1"/>
        <end position="24"/>
    </location>
</feature>
<name>A0ABW0W716_9BACL</name>
<dbReference type="SUPFAM" id="SSF53850">
    <property type="entry name" value="Periplasmic binding protein-like II"/>
    <property type="match status" value="1"/>
</dbReference>
<dbReference type="PANTHER" id="PTHR43649">
    <property type="entry name" value="ARABINOSE-BINDING PROTEIN-RELATED"/>
    <property type="match status" value="1"/>
</dbReference>
<dbReference type="InterPro" id="IPR006059">
    <property type="entry name" value="SBP"/>
</dbReference>
<evidence type="ECO:0000313" key="2">
    <source>
        <dbReference type="EMBL" id="MFC5652496.1"/>
    </source>
</evidence>
<keyword evidence="1" id="KW-0732">Signal</keyword>
<organism evidence="2 3">
    <name type="scientific">Paenibacillus solisilvae</name>
    <dbReference type="NCBI Taxonomy" id="2486751"/>
    <lineage>
        <taxon>Bacteria</taxon>
        <taxon>Bacillati</taxon>
        <taxon>Bacillota</taxon>
        <taxon>Bacilli</taxon>
        <taxon>Bacillales</taxon>
        <taxon>Paenibacillaceae</taxon>
        <taxon>Paenibacillus</taxon>
    </lineage>
</organism>
<dbReference type="RefSeq" id="WP_379191138.1">
    <property type="nucleotide sequence ID" value="NZ_JBHSOW010000098.1"/>
</dbReference>
<dbReference type="Pfam" id="PF01547">
    <property type="entry name" value="SBP_bac_1"/>
    <property type="match status" value="1"/>
</dbReference>
<comment type="caution">
    <text evidence="2">The sequence shown here is derived from an EMBL/GenBank/DDBJ whole genome shotgun (WGS) entry which is preliminary data.</text>
</comment>
<evidence type="ECO:0000313" key="3">
    <source>
        <dbReference type="Proteomes" id="UP001596047"/>
    </source>
</evidence>
<gene>
    <name evidence="2" type="ORF">ACFPYJ_25935</name>
</gene>
<sequence>MKFTKKTMIAILTLICIFSLTACSSGSTGGSGQNTGQVKLSLWGWINDTYPAKTKVLDEAIKEFNAHNDYNAVIEYQSFTSNDYNTKITTEVAANNAPDIFFVREAGFMQPFVKSGALEPLDDLLGSEFDKFVPGILDTVSFDGKKYAVPSSQTAQLIYYNKDIFDQNGLSVPKTMDDLLTTVKTLKAKGITPFALGNKDIWTGGLYLNMLAYRYGGSQAFTDVQSGKISFKDDVFMKAAADFSKMVSAGAFNQDANSASLDDSRQMFMQGKAAMWINGTWELAKLGVKTDANNGVENPIYGKVGIFNWPEVPGGKTGLNDWILAPDWNIAISKDAKNKEAASAFIKLITSDKYQNILVSISQLPSTNIQYDKSTVEPMLADFLGQISQVKSTITFPDRILGQQTIGGEMNKSVQELLIGEDPAKVMERLEDRVKNMRTN</sequence>
<evidence type="ECO:0000256" key="1">
    <source>
        <dbReference type="SAM" id="SignalP"/>
    </source>
</evidence>
<accession>A0ABW0W716</accession>
<dbReference type="EMBL" id="JBHSOW010000098">
    <property type="protein sequence ID" value="MFC5652496.1"/>
    <property type="molecule type" value="Genomic_DNA"/>
</dbReference>
<dbReference type="PROSITE" id="PS51257">
    <property type="entry name" value="PROKAR_LIPOPROTEIN"/>
    <property type="match status" value="1"/>
</dbReference>
<proteinExistence type="predicted"/>
<dbReference type="InterPro" id="IPR050490">
    <property type="entry name" value="Bact_solute-bd_prot1"/>
</dbReference>
<dbReference type="Proteomes" id="UP001596047">
    <property type="component" value="Unassembled WGS sequence"/>
</dbReference>
<dbReference type="Gene3D" id="3.40.190.10">
    <property type="entry name" value="Periplasmic binding protein-like II"/>
    <property type="match status" value="2"/>
</dbReference>
<reference evidence="3" key="1">
    <citation type="journal article" date="2019" name="Int. J. Syst. Evol. Microbiol.">
        <title>The Global Catalogue of Microorganisms (GCM) 10K type strain sequencing project: providing services to taxonomists for standard genome sequencing and annotation.</title>
        <authorList>
            <consortium name="The Broad Institute Genomics Platform"/>
            <consortium name="The Broad Institute Genome Sequencing Center for Infectious Disease"/>
            <person name="Wu L."/>
            <person name="Ma J."/>
        </authorList>
    </citation>
    <scope>NUCLEOTIDE SEQUENCE [LARGE SCALE GENOMIC DNA]</scope>
    <source>
        <strain evidence="3">CGMCC 1.3240</strain>
    </source>
</reference>